<dbReference type="NCBIfam" id="TIGR01444">
    <property type="entry name" value="fkbM_fam"/>
    <property type="match status" value="1"/>
</dbReference>
<dbReference type="InterPro" id="IPR053202">
    <property type="entry name" value="EGF_Rcpt_Signaling_Reg"/>
</dbReference>
<dbReference type="AlphaFoldDB" id="A0A5B7X659"/>
<feature type="domain" description="Methyltransferase FkbM" evidence="1">
    <location>
        <begin position="57"/>
        <end position="200"/>
    </location>
</feature>
<keyword evidence="2" id="KW-0489">Methyltransferase</keyword>
<dbReference type="RefSeq" id="WP_139067134.1">
    <property type="nucleotide sequence ID" value="NZ_CP040812.1"/>
</dbReference>
<dbReference type="Pfam" id="PF05050">
    <property type="entry name" value="Methyltransf_21"/>
    <property type="match status" value="1"/>
</dbReference>
<keyword evidence="2" id="KW-0808">Transferase</keyword>
<dbReference type="KEGG" id="afla:FHG64_14800"/>
<organism evidence="2 3">
    <name type="scientific">Antarcticibacterium flavum</name>
    <dbReference type="NCBI Taxonomy" id="2058175"/>
    <lineage>
        <taxon>Bacteria</taxon>
        <taxon>Pseudomonadati</taxon>
        <taxon>Bacteroidota</taxon>
        <taxon>Flavobacteriia</taxon>
        <taxon>Flavobacteriales</taxon>
        <taxon>Flavobacteriaceae</taxon>
        <taxon>Antarcticibacterium</taxon>
    </lineage>
</organism>
<dbReference type="InterPro" id="IPR029063">
    <property type="entry name" value="SAM-dependent_MTases_sf"/>
</dbReference>
<evidence type="ECO:0000313" key="2">
    <source>
        <dbReference type="EMBL" id="QCY70565.1"/>
    </source>
</evidence>
<sequence length="244" mass="28435">MTFTSGNLGKSIKKRIKKFLFRLQPYSHLFSQGGEDAILYGIFYKKIKKGTTGFFVDVGAYHPFIHSNTYLFYLKGWRGINIDANPGSMKEFKKKRPRDINLELGISDKNGYSTFYVLHEDSTMNTFSAANLQEHNMLQAVEKKKKIETRTLESVLDEYSEEFTEIDLFSIDVEGFDQVVLESNNWSKYRPKVIVVEMNCSDIHDVMKHEISLFLYKKEYKIVAKNLIRKDLASVFFVSNDFDY</sequence>
<protein>
    <submittedName>
        <fullName evidence="2">FkbM family methyltransferase</fullName>
    </submittedName>
</protein>
<keyword evidence="3" id="KW-1185">Reference proteome</keyword>
<dbReference type="Gene3D" id="3.40.50.150">
    <property type="entry name" value="Vaccinia Virus protein VP39"/>
    <property type="match status" value="1"/>
</dbReference>
<dbReference type="GO" id="GO:0005886">
    <property type="term" value="C:plasma membrane"/>
    <property type="evidence" value="ECO:0007669"/>
    <property type="project" value="TreeGrafter"/>
</dbReference>
<dbReference type="PANTHER" id="PTHR34009:SF2">
    <property type="entry name" value="PROTEIN STAR"/>
    <property type="match status" value="1"/>
</dbReference>
<name>A0A5B7X659_9FLAO</name>
<proteinExistence type="predicted"/>
<dbReference type="OrthoDB" id="9801609at2"/>
<dbReference type="SUPFAM" id="SSF53335">
    <property type="entry name" value="S-adenosyl-L-methionine-dependent methyltransferases"/>
    <property type="match status" value="1"/>
</dbReference>
<gene>
    <name evidence="2" type="ORF">FHG64_14800</name>
</gene>
<dbReference type="GO" id="GO:0032259">
    <property type="term" value="P:methylation"/>
    <property type="evidence" value="ECO:0007669"/>
    <property type="project" value="UniProtKB-KW"/>
</dbReference>
<dbReference type="GO" id="GO:0006888">
    <property type="term" value="P:endoplasmic reticulum to Golgi vesicle-mediated transport"/>
    <property type="evidence" value="ECO:0007669"/>
    <property type="project" value="TreeGrafter"/>
</dbReference>
<dbReference type="InterPro" id="IPR006342">
    <property type="entry name" value="FkbM_mtfrase"/>
</dbReference>
<evidence type="ECO:0000313" key="3">
    <source>
        <dbReference type="Proteomes" id="UP000309016"/>
    </source>
</evidence>
<dbReference type="PANTHER" id="PTHR34009">
    <property type="entry name" value="PROTEIN STAR"/>
    <property type="match status" value="1"/>
</dbReference>
<dbReference type="GO" id="GO:0005737">
    <property type="term" value="C:cytoplasm"/>
    <property type="evidence" value="ECO:0007669"/>
    <property type="project" value="GOC"/>
</dbReference>
<reference evidence="2 3" key="1">
    <citation type="submission" date="2019-06" db="EMBL/GenBank/DDBJ databases">
        <title>Complete genome sequence of Antarcticibacterium flavum KCTC 52984T from an Antarctic marine sediment.</title>
        <authorList>
            <person name="Lee Y.M."/>
            <person name="Shin S.C."/>
        </authorList>
    </citation>
    <scope>NUCLEOTIDE SEQUENCE [LARGE SCALE GENOMIC DNA]</scope>
    <source>
        <strain evidence="2 3">KCTC 52984</strain>
    </source>
</reference>
<dbReference type="GO" id="GO:0016197">
    <property type="term" value="P:endosomal transport"/>
    <property type="evidence" value="ECO:0007669"/>
    <property type="project" value="TreeGrafter"/>
</dbReference>
<dbReference type="GO" id="GO:0008168">
    <property type="term" value="F:methyltransferase activity"/>
    <property type="evidence" value="ECO:0007669"/>
    <property type="project" value="UniProtKB-KW"/>
</dbReference>
<dbReference type="EMBL" id="CP040812">
    <property type="protein sequence ID" value="QCY70565.1"/>
    <property type="molecule type" value="Genomic_DNA"/>
</dbReference>
<accession>A0A5B7X659</accession>
<evidence type="ECO:0000259" key="1">
    <source>
        <dbReference type="Pfam" id="PF05050"/>
    </source>
</evidence>
<dbReference type="Proteomes" id="UP000309016">
    <property type="component" value="Chromosome"/>
</dbReference>